<sequence>MIMKLGFVFTASFNALLSQRLVYGRRTDPFLLTMDQENKLELHRNVKMSQAFERVARYMFPICFGFFNIVYWSFYVERSYYP</sequence>
<name>A0ACB8CIV1_DERSI</name>
<gene>
    <name evidence="1" type="ORF">HPB49_000568</name>
</gene>
<dbReference type="Proteomes" id="UP000821865">
    <property type="component" value="Chromosome 6"/>
</dbReference>
<evidence type="ECO:0000313" key="2">
    <source>
        <dbReference type="Proteomes" id="UP000821865"/>
    </source>
</evidence>
<accession>A0ACB8CIV1</accession>
<protein>
    <submittedName>
        <fullName evidence="1">Uncharacterized protein</fullName>
    </submittedName>
</protein>
<reference evidence="1" key="1">
    <citation type="submission" date="2020-05" db="EMBL/GenBank/DDBJ databases">
        <title>Large-scale comparative analyses of tick genomes elucidate their genetic diversity and vector capacities.</title>
        <authorList>
            <person name="Jia N."/>
            <person name="Wang J."/>
            <person name="Shi W."/>
            <person name="Du L."/>
            <person name="Sun Y."/>
            <person name="Zhan W."/>
            <person name="Jiang J."/>
            <person name="Wang Q."/>
            <person name="Zhang B."/>
            <person name="Ji P."/>
            <person name="Sakyi L.B."/>
            <person name="Cui X."/>
            <person name="Yuan T."/>
            <person name="Jiang B."/>
            <person name="Yang W."/>
            <person name="Lam T.T.-Y."/>
            <person name="Chang Q."/>
            <person name="Ding S."/>
            <person name="Wang X."/>
            <person name="Zhu J."/>
            <person name="Ruan X."/>
            <person name="Zhao L."/>
            <person name="Wei J."/>
            <person name="Que T."/>
            <person name="Du C."/>
            <person name="Cheng J."/>
            <person name="Dai P."/>
            <person name="Han X."/>
            <person name="Huang E."/>
            <person name="Gao Y."/>
            <person name="Liu J."/>
            <person name="Shao H."/>
            <person name="Ye R."/>
            <person name="Li L."/>
            <person name="Wei W."/>
            <person name="Wang X."/>
            <person name="Wang C."/>
            <person name="Yang T."/>
            <person name="Huo Q."/>
            <person name="Li W."/>
            <person name="Guo W."/>
            <person name="Chen H."/>
            <person name="Zhou L."/>
            <person name="Ni X."/>
            <person name="Tian J."/>
            <person name="Zhou Y."/>
            <person name="Sheng Y."/>
            <person name="Liu T."/>
            <person name="Pan Y."/>
            <person name="Xia L."/>
            <person name="Li J."/>
            <person name="Zhao F."/>
            <person name="Cao W."/>
        </authorList>
    </citation>
    <scope>NUCLEOTIDE SEQUENCE</scope>
    <source>
        <strain evidence="1">Dsil-2018</strain>
    </source>
</reference>
<evidence type="ECO:0000313" key="1">
    <source>
        <dbReference type="EMBL" id="KAH7944779.1"/>
    </source>
</evidence>
<keyword evidence="2" id="KW-1185">Reference proteome</keyword>
<proteinExistence type="predicted"/>
<dbReference type="EMBL" id="CM023475">
    <property type="protein sequence ID" value="KAH7944779.1"/>
    <property type="molecule type" value="Genomic_DNA"/>
</dbReference>
<organism evidence="1 2">
    <name type="scientific">Dermacentor silvarum</name>
    <name type="common">Tick</name>
    <dbReference type="NCBI Taxonomy" id="543639"/>
    <lineage>
        <taxon>Eukaryota</taxon>
        <taxon>Metazoa</taxon>
        <taxon>Ecdysozoa</taxon>
        <taxon>Arthropoda</taxon>
        <taxon>Chelicerata</taxon>
        <taxon>Arachnida</taxon>
        <taxon>Acari</taxon>
        <taxon>Parasitiformes</taxon>
        <taxon>Ixodida</taxon>
        <taxon>Ixodoidea</taxon>
        <taxon>Ixodidae</taxon>
        <taxon>Rhipicephalinae</taxon>
        <taxon>Dermacentor</taxon>
    </lineage>
</organism>
<comment type="caution">
    <text evidence="1">The sequence shown here is derived from an EMBL/GenBank/DDBJ whole genome shotgun (WGS) entry which is preliminary data.</text>
</comment>